<feature type="chain" id="PRO_5038491631" evidence="2">
    <location>
        <begin position="25"/>
        <end position="520"/>
    </location>
</feature>
<comment type="caution">
    <text evidence="5">The sequence shown here is derived from an EMBL/GenBank/DDBJ whole genome shotgun (WGS) entry which is preliminary data.</text>
</comment>
<evidence type="ECO:0000313" key="6">
    <source>
        <dbReference type="Proteomes" id="UP000823821"/>
    </source>
</evidence>
<feature type="domain" description="Polysaccharide export protein N-terminal" evidence="3">
    <location>
        <begin position="48"/>
        <end position="116"/>
    </location>
</feature>
<evidence type="ECO:0000256" key="2">
    <source>
        <dbReference type="SAM" id="SignalP"/>
    </source>
</evidence>
<sequence length="520" mass="56002">MYRHFLLILMLLPSLCCWPQDAQAASTQAPYGANLFQGNFSKETKGGQVLPGDRIVLRLWGGSLTVDSTLTVDANGHVNIPDIGDMLVAGLAYDKLTDALRSKLAASGHADSQIYVAPLDNQPVAVFITGNVARPGRYSGTPNDTVLAFLDKAGGIDPQRGSYRRIQLTRGGRTIQEFDLYPFVQRGRLPAVRFMDNDTLVVLDKGPAVSVSGAVRNSALFELRAGQTSGKDLLLLAEPDNTASHIALKGIRNGAPYNTYLPLRELAGLPLQDGDNLTFMADNPGSTISVQVQGAVRGARSFPVRRGARLAEVLNFIAVEPGRANIEAIHIKRKSVVQQQKKALADSLHRLEETALTASSSSSEETQIRAKEAEMITKFVERAKAVEPEGIVVLGRGDTVGDLTLEDGDIIVIPAKSDVVLVNGEVMIPQAMLWNEDNDLDDYIKGAGGYNSRADRDHVLVMRQNGSVSRDTDDIRAGDQILVLPKVESKNMQAVKDVSTVLMQVAVSAGTVLGLSSLLN</sequence>
<dbReference type="InterPro" id="IPR019554">
    <property type="entry name" value="Soluble_ligand-bd"/>
</dbReference>
<name>A0A9D2HN34_9BACT</name>
<evidence type="ECO:0000256" key="1">
    <source>
        <dbReference type="ARBA" id="ARBA00022729"/>
    </source>
</evidence>
<dbReference type="GO" id="GO:0015159">
    <property type="term" value="F:polysaccharide transmembrane transporter activity"/>
    <property type="evidence" value="ECO:0007669"/>
    <property type="project" value="InterPro"/>
</dbReference>
<organism evidence="5 6">
    <name type="scientific">Candidatus Desulfovibrio intestinavium</name>
    <dbReference type="NCBI Taxonomy" id="2838534"/>
    <lineage>
        <taxon>Bacteria</taxon>
        <taxon>Pseudomonadati</taxon>
        <taxon>Thermodesulfobacteriota</taxon>
        <taxon>Desulfovibrionia</taxon>
        <taxon>Desulfovibrionales</taxon>
        <taxon>Desulfovibrionaceae</taxon>
        <taxon>Desulfovibrio</taxon>
    </lineage>
</organism>
<proteinExistence type="predicted"/>
<dbReference type="InterPro" id="IPR049712">
    <property type="entry name" value="Poly_export"/>
</dbReference>
<dbReference type="Pfam" id="PF10531">
    <property type="entry name" value="SLBB"/>
    <property type="match status" value="1"/>
</dbReference>
<feature type="domain" description="Soluble ligand binding" evidence="4">
    <location>
        <begin position="126"/>
        <end position="173"/>
    </location>
</feature>
<protein>
    <submittedName>
        <fullName evidence="5">SLBB domain-containing protein</fullName>
    </submittedName>
</protein>
<dbReference type="PANTHER" id="PTHR33619">
    <property type="entry name" value="POLYSACCHARIDE EXPORT PROTEIN GFCE-RELATED"/>
    <property type="match status" value="1"/>
</dbReference>
<evidence type="ECO:0000259" key="3">
    <source>
        <dbReference type="Pfam" id="PF02563"/>
    </source>
</evidence>
<keyword evidence="1 2" id="KW-0732">Signal</keyword>
<dbReference type="InterPro" id="IPR003715">
    <property type="entry name" value="Poly_export_N"/>
</dbReference>
<dbReference type="Proteomes" id="UP000823821">
    <property type="component" value="Unassembled WGS sequence"/>
</dbReference>
<dbReference type="Gene3D" id="3.10.560.10">
    <property type="entry name" value="Outer membrane lipoprotein wza domain like"/>
    <property type="match status" value="3"/>
</dbReference>
<dbReference type="Pfam" id="PF02563">
    <property type="entry name" value="Poly_export"/>
    <property type="match status" value="1"/>
</dbReference>
<dbReference type="PANTHER" id="PTHR33619:SF3">
    <property type="entry name" value="POLYSACCHARIDE EXPORT PROTEIN GFCE-RELATED"/>
    <property type="match status" value="1"/>
</dbReference>
<dbReference type="EMBL" id="DWZD01000040">
    <property type="protein sequence ID" value="HJA79222.1"/>
    <property type="molecule type" value="Genomic_DNA"/>
</dbReference>
<evidence type="ECO:0000313" key="5">
    <source>
        <dbReference type="EMBL" id="HJA79222.1"/>
    </source>
</evidence>
<accession>A0A9D2HN34</accession>
<gene>
    <name evidence="5" type="ORF">H9784_06610</name>
</gene>
<reference evidence="5" key="1">
    <citation type="journal article" date="2021" name="PeerJ">
        <title>Extensive microbial diversity within the chicken gut microbiome revealed by metagenomics and culture.</title>
        <authorList>
            <person name="Gilroy R."/>
            <person name="Ravi A."/>
            <person name="Getino M."/>
            <person name="Pursley I."/>
            <person name="Horton D.L."/>
            <person name="Alikhan N.F."/>
            <person name="Baker D."/>
            <person name="Gharbi K."/>
            <person name="Hall N."/>
            <person name="Watson M."/>
            <person name="Adriaenssens E.M."/>
            <person name="Foster-Nyarko E."/>
            <person name="Jarju S."/>
            <person name="Secka A."/>
            <person name="Antonio M."/>
            <person name="Oren A."/>
            <person name="Chaudhuri R.R."/>
            <person name="La Ragione R."/>
            <person name="Hildebrand F."/>
            <person name="Pallen M.J."/>
        </authorList>
    </citation>
    <scope>NUCLEOTIDE SEQUENCE</scope>
    <source>
        <strain evidence="5">5032</strain>
    </source>
</reference>
<dbReference type="AlphaFoldDB" id="A0A9D2HN34"/>
<evidence type="ECO:0000259" key="4">
    <source>
        <dbReference type="Pfam" id="PF10531"/>
    </source>
</evidence>
<reference evidence="5" key="2">
    <citation type="submission" date="2021-04" db="EMBL/GenBank/DDBJ databases">
        <authorList>
            <person name="Gilroy R."/>
        </authorList>
    </citation>
    <scope>NUCLEOTIDE SEQUENCE</scope>
    <source>
        <strain evidence="5">5032</strain>
    </source>
</reference>
<feature type="signal peptide" evidence="2">
    <location>
        <begin position="1"/>
        <end position="24"/>
    </location>
</feature>
<dbReference type="Gene3D" id="3.30.1950.10">
    <property type="entry name" value="wza like domain"/>
    <property type="match status" value="1"/>
</dbReference>